<evidence type="ECO:0000313" key="1">
    <source>
        <dbReference type="EMBL" id="SVC07903.1"/>
    </source>
</evidence>
<name>A0A382J9Y0_9ZZZZ</name>
<feature type="non-terminal residue" evidence="1">
    <location>
        <position position="55"/>
    </location>
</feature>
<dbReference type="InterPro" id="IPR019546">
    <property type="entry name" value="TAT_signal_bac_arc"/>
</dbReference>
<dbReference type="AlphaFoldDB" id="A0A382J9Y0"/>
<reference evidence="1" key="1">
    <citation type="submission" date="2018-05" db="EMBL/GenBank/DDBJ databases">
        <authorList>
            <person name="Lanie J.A."/>
            <person name="Ng W.-L."/>
            <person name="Kazmierczak K.M."/>
            <person name="Andrzejewski T.M."/>
            <person name="Davidsen T.M."/>
            <person name="Wayne K.J."/>
            <person name="Tettelin H."/>
            <person name="Glass J.I."/>
            <person name="Rusch D."/>
            <person name="Podicherti R."/>
            <person name="Tsui H.-C.T."/>
            <person name="Winkler M.E."/>
        </authorList>
    </citation>
    <scope>NUCLEOTIDE SEQUENCE</scope>
</reference>
<dbReference type="Pfam" id="PF10518">
    <property type="entry name" value="TAT_signal"/>
    <property type="match status" value="1"/>
</dbReference>
<organism evidence="1">
    <name type="scientific">marine metagenome</name>
    <dbReference type="NCBI Taxonomy" id="408172"/>
    <lineage>
        <taxon>unclassified sequences</taxon>
        <taxon>metagenomes</taxon>
        <taxon>ecological metagenomes</taxon>
    </lineage>
</organism>
<accession>A0A382J9Y0</accession>
<evidence type="ECO:0008006" key="2">
    <source>
        <dbReference type="Google" id="ProtNLM"/>
    </source>
</evidence>
<proteinExistence type="predicted"/>
<dbReference type="EMBL" id="UINC01072337">
    <property type="protein sequence ID" value="SVC07903.1"/>
    <property type="molecule type" value="Genomic_DNA"/>
</dbReference>
<dbReference type="NCBIfam" id="TIGR01409">
    <property type="entry name" value="TAT_signal_seq"/>
    <property type="match status" value="1"/>
</dbReference>
<gene>
    <name evidence="1" type="ORF">METZ01_LOCUS260757</name>
</gene>
<dbReference type="InterPro" id="IPR006311">
    <property type="entry name" value="TAT_signal"/>
</dbReference>
<dbReference type="PROSITE" id="PS51318">
    <property type="entry name" value="TAT"/>
    <property type="match status" value="1"/>
</dbReference>
<protein>
    <recommendedName>
        <fullName evidence="2">Twin-arginine translocation signal domain-containing protein</fullName>
    </recommendedName>
</protein>
<sequence>MPTNALNRRDFLTATAAVGTLAAMPAWAADKAQKRLRLGLDNFAVRAMGWKAKEL</sequence>